<comment type="similarity">
    <text evidence="2">Belongs to the PP1 inhibitor family.</text>
</comment>
<dbReference type="PANTHER" id="PTHR16188:SF4">
    <property type="entry name" value="PROTEIN PHOSPHATASE 1 REGULATORY SUBUNIT 14A"/>
    <property type="match status" value="1"/>
</dbReference>
<evidence type="ECO:0000256" key="2">
    <source>
        <dbReference type="ARBA" id="ARBA00005483"/>
    </source>
</evidence>
<feature type="region of interest" description="Disordered" evidence="10">
    <location>
        <begin position="1"/>
        <end position="73"/>
    </location>
</feature>
<evidence type="ECO:0000313" key="11">
    <source>
        <dbReference type="Ensembl" id="ENSTGUP00000019059.1"/>
    </source>
</evidence>
<evidence type="ECO:0000256" key="6">
    <source>
        <dbReference type="ARBA" id="ARBA00056140"/>
    </source>
</evidence>
<keyword evidence="3" id="KW-0963">Cytoplasm</keyword>
<reference evidence="11" key="2">
    <citation type="submission" date="2025-09" db="UniProtKB">
        <authorList>
            <consortium name="Ensembl"/>
        </authorList>
    </citation>
    <scope>IDENTIFICATION</scope>
</reference>
<keyword evidence="4" id="KW-0597">Phosphoprotein</keyword>
<dbReference type="InterPro" id="IPR036658">
    <property type="entry name" value="CPI-17_sf"/>
</dbReference>
<evidence type="ECO:0000256" key="10">
    <source>
        <dbReference type="SAM" id="MobiDB-lite"/>
    </source>
</evidence>
<dbReference type="GO" id="GO:0005737">
    <property type="term" value="C:cytoplasm"/>
    <property type="evidence" value="ECO:0007669"/>
    <property type="project" value="UniProtKB-SubCell"/>
</dbReference>
<dbReference type="InParanoid" id="A0A674G936"/>
<dbReference type="Proteomes" id="UP000007754">
    <property type="component" value="Unplaced"/>
</dbReference>
<comment type="function">
    <text evidence="6">Inhibitor of PPP1CA. Has over 1000-fold higher inhibitory activity when phosphorylated, creating a molecular switch for regulating the phosphorylation status of PPP1CA substrates and smooth muscle contraction.</text>
</comment>
<proteinExistence type="inferred from homology"/>
<dbReference type="Ensembl" id="ENSTGUT00000046068.1">
    <property type="protein sequence ID" value="ENSTGUP00000019059.1"/>
    <property type="gene ID" value="ENSTGUG00000026245.1"/>
</dbReference>
<evidence type="ECO:0000256" key="7">
    <source>
        <dbReference type="ARBA" id="ARBA00072687"/>
    </source>
</evidence>
<dbReference type="Pfam" id="PF05361">
    <property type="entry name" value="PP1_inhibitor"/>
    <property type="match status" value="1"/>
</dbReference>
<name>A0A674G936_TAEGU</name>
<evidence type="ECO:0000256" key="3">
    <source>
        <dbReference type="ARBA" id="ARBA00022490"/>
    </source>
</evidence>
<organism evidence="11 12">
    <name type="scientific">Taeniopygia guttata</name>
    <name type="common">Zebra finch</name>
    <name type="synonym">Poephila guttata</name>
    <dbReference type="NCBI Taxonomy" id="59729"/>
    <lineage>
        <taxon>Eukaryota</taxon>
        <taxon>Metazoa</taxon>
        <taxon>Chordata</taxon>
        <taxon>Craniata</taxon>
        <taxon>Vertebrata</taxon>
        <taxon>Euteleostomi</taxon>
        <taxon>Archelosauria</taxon>
        <taxon>Archosauria</taxon>
        <taxon>Dinosauria</taxon>
        <taxon>Saurischia</taxon>
        <taxon>Theropoda</taxon>
        <taxon>Coelurosauria</taxon>
        <taxon>Aves</taxon>
        <taxon>Neognathae</taxon>
        <taxon>Neoaves</taxon>
        <taxon>Telluraves</taxon>
        <taxon>Australaves</taxon>
        <taxon>Passeriformes</taxon>
        <taxon>Passeroidea</taxon>
        <taxon>Estrildidae</taxon>
        <taxon>Estrildinae</taxon>
        <taxon>Taeniopygia</taxon>
    </lineage>
</organism>
<dbReference type="InterPro" id="IPR008025">
    <property type="entry name" value="CPI-17"/>
</dbReference>
<accession>A0A674G936</accession>
<comment type="subcellular location">
    <subcellularLocation>
        <location evidence="1">Cytoplasm</location>
    </subcellularLocation>
</comment>
<dbReference type="FunFam" id="1.10.150.220:FF:000002">
    <property type="entry name" value="protein phosphatase 1 regulatory subunit 14A"/>
    <property type="match status" value="1"/>
</dbReference>
<evidence type="ECO:0000256" key="8">
    <source>
        <dbReference type="ARBA" id="ARBA00077289"/>
    </source>
</evidence>
<protein>
    <recommendedName>
        <fullName evidence="7">Protein phosphatase 1 regulatory subunit 14A</fullName>
    </recommendedName>
    <alternativeName>
        <fullName evidence="9">17 kDa PKC-potentiated inhibitory protein of PP1</fullName>
    </alternativeName>
    <alternativeName>
        <fullName evidence="8">Protein kinase C-potentiated inhibitor protein of 17 kDa</fullName>
    </alternativeName>
</protein>
<keyword evidence="12" id="KW-1185">Reference proteome</keyword>
<dbReference type="Gene3D" id="1.10.150.220">
    <property type="entry name" value="CPI-17"/>
    <property type="match status" value="1"/>
</dbReference>
<evidence type="ECO:0000256" key="5">
    <source>
        <dbReference type="ARBA" id="ARBA00023272"/>
    </source>
</evidence>
<dbReference type="SUPFAM" id="SSF81790">
    <property type="entry name" value="Myosin phosphatase inhibitor 17kDa protein, CPI-17"/>
    <property type="match status" value="1"/>
</dbReference>
<feature type="compositionally biased region" description="Gly residues" evidence="10">
    <location>
        <begin position="16"/>
        <end position="43"/>
    </location>
</feature>
<dbReference type="AlphaFoldDB" id="A0A674G936"/>
<evidence type="ECO:0000256" key="1">
    <source>
        <dbReference type="ARBA" id="ARBA00004496"/>
    </source>
</evidence>
<evidence type="ECO:0000256" key="9">
    <source>
        <dbReference type="ARBA" id="ARBA00082520"/>
    </source>
</evidence>
<dbReference type="GeneTree" id="ENSGT00950000182985"/>
<dbReference type="GO" id="GO:0004865">
    <property type="term" value="F:protein serine/threonine phosphatase inhibitor activity"/>
    <property type="evidence" value="ECO:0007669"/>
    <property type="project" value="TreeGrafter"/>
</dbReference>
<evidence type="ECO:0000313" key="12">
    <source>
        <dbReference type="Proteomes" id="UP000007754"/>
    </source>
</evidence>
<evidence type="ECO:0000256" key="4">
    <source>
        <dbReference type="ARBA" id="ARBA00022553"/>
    </source>
</evidence>
<reference evidence="11" key="1">
    <citation type="submission" date="2025-08" db="UniProtKB">
        <authorList>
            <consortium name="Ensembl"/>
        </authorList>
    </citation>
    <scope>IDENTIFICATION</scope>
</reference>
<dbReference type="OMA" id="AGPRIYF"/>
<keyword evidence="5" id="KW-0650">Protein phosphatase inhibitor</keyword>
<sequence length="169" mass="18588">MAANRAGPGRLSPGRGSPGGLSPGRGSPGGLEPGRGSPGGLEPGRGSPRGLEPGRGSPRRSPGVQRRSARVTVKYNRRELQRRLDTEQWIDGRLGELYRGREGQMPEELNLDELLELETDEERTQKIQAILSSCTADTQEFIEQLLEQLRGLPKQRLLQRPPPKNEEPP</sequence>
<dbReference type="PANTHER" id="PTHR16188">
    <property type="entry name" value="PROTEIN PHOSPHATASE 1 INHIBITOR POTENTIATED BY PROTEIN KINASE C"/>
    <property type="match status" value="1"/>
</dbReference>